<evidence type="ECO:0000313" key="11">
    <source>
        <dbReference type="Proteomes" id="UP000702544"/>
    </source>
</evidence>
<reference evidence="10 11" key="1">
    <citation type="submission" date="2020-01" db="EMBL/GenBank/DDBJ databases">
        <title>Genomes assembled from Gulf of Kutch pelagic sediment metagenomes.</title>
        <authorList>
            <person name="Chandrashekar M."/>
            <person name="Mahajan M.S."/>
            <person name="Dave K.J."/>
            <person name="Vatsa P."/>
            <person name="Nathani N.M."/>
        </authorList>
    </citation>
    <scope>NUCLEOTIDE SEQUENCE [LARGE SCALE GENOMIC DNA]</scope>
    <source>
        <strain evidence="10">KS3-K002</strain>
    </source>
</reference>
<evidence type="ECO:0000259" key="9">
    <source>
        <dbReference type="PROSITE" id="PS51669"/>
    </source>
</evidence>
<dbReference type="PROSITE" id="PS51318">
    <property type="entry name" value="TAT"/>
    <property type="match status" value="1"/>
</dbReference>
<dbReference type="Pfam" id="PF04879">
    <property type="entry name" value="Molybdop_Fe4S4"/>
    <property type="match status" value="1"/>
</dbReference>
<organism evidence="10 11">
    <name type="scientific">Candidatus Kutchimonas denitrificans</name>
    <dbReference type="NCBI Taxonomy" id="3056748"/>
    <lineage>
        <taxon>Bacteria</taxon>
        <taxon>Pseudomonadati</taxon>
        <taxon>Gemmatimonadota</taxon>
        <taxon>Gemmatimonadia</taxon>
        <taxon>Candidatus Palauibacterales</taxon>
        <taxon>Candidatus Palauibacteraceae</taxon>
        <taxon>Candidatus Kutchimonas</taxon>
    </lineage>
</organism>
<dbReference type="Gene3D" id="3.40.228.10">
    <property type="entry name" value="Dimethylsulfoxide Reductase, domain 2"/>
    <property type="match status" value="1"/>
</dbReference>
<dbReference type="Gene3D" id="3.40.50.740">
    <property type="match status" value="1"/>
</dbReference>
<dbReference type="Gene3D" id="2.40.40.20">
    <property type="match status" value="1"/>
</dbReference>
<dbReference type="Gene3D" id="3.30.2070.10">
    <property type="entry name" value="Formate dehydrogenase/DMSO reductase"/>
    <property type="match status" value="1"/>
</dbReference>
<dbReference type="Pfam" id="PF01568">
    <property type="entry name" value="Molydop_binding"/>
    <property type="match status" value="1"/>
</dbReference>
<dbReference type="Gene3D" id="2.20.25.90">
    <property type="entry name" value="ADC-like domains"/>
    <property type="match status" value="1"/>
</dbReference>
<evidence type="ECO:0000256" key="8">
    <source>
        <dbReference type="ARBA" id="ARBA00023014"/>
    </source>
</evidence>
<feature type="domain" description="4Fe-4S Mo/W bis-MGD-type" evidence="9">
    <location>
        <begin position="43"/>
        <end position="99"/>
    </location>
</feature>
<evidence type="ECO:0000256" key="2">
    <source>
        <dbReference type="ARBA" id="ARBA00022485"/>
    </source>
</evidence>
<name>A0AAE5CAN8_9BACT</name>
<accession>A0AAE5CAN8</accession>
<evidence type="ECO:0000256" key="3">
    <source>
        <dbReference type="ARBA" id="ARBA00022505"/>
    </source>
</evidence>
<comment type="similarity">
    <text evidence="1">Belongs to the prokaryotic molybdopterin-containing oxidoreductase family.</text>
</comment>
<dbReference type="PROSITE" id="PS51669">
    <property type="entry name" value="4FE4S_MOW_BIS_MGD"/>
    <property type="match status" value="1"/>
</dbReference>
<evidence type="ECO:0000256" key="7">
    <source>
        <dbReference type="ARBA" id="ARBA00023004"/>
    </source>
</evidence>
<dbReference type="SUPFAM" id="SSF50692">
    <property type="entry name" value="ADC-like"/>
    <property type="match status" value="1"/>
</dbReference>
<keyword evidence="2" id="KW-0004">4Fe-4S</keyword>
<dbReference type="InterPro" id="IPR009010">
    <property type="entry name" value="Asp_de-COase-like_dom_sf"/>
</dbReference>
<dbReference type="GO" id="GO:0046872">
    <property type="term" value="F:metal ion binding"/>
    <property type="evidence" value="ECO:0007669"/>
    <property type="project" value="UniProtKB-KW"/>
</dbReference>
<dbReference type="Pfam" id="PF00384">
    <property type="entry name" value="Molybdopterin"/>
    <property type="match status" value="1"/>
</dbReference>
<proteinExistence type="inferred from homology"/>
<evidence type="ECO:0000256" key="4">
    <source>
        <dbReference type="ARBA" id="ARBA00022723"/>
    </source>
</evidence>
<comment type="caution">
    <text evidence="10">The sequence shown here is derived from an EMBL/GenBank/DDBJ whole genome shotgun (WGS) entry which is preliminary data.</text>
</comment>
<dbReference type="GO" id="GO:0051539">
    <property type="term" value="F:4 iron, 4 sulfur cluster binding"/>
    <property type="evidence" value="ECO:0007669"/>
    <property type="project" value="UniProtKB-KW"/>
</dbReference>
<keyword evidence="8" id="KW-0411">Iron-sulfur</keyword>
<evidence type="ECO:0000313" key="10">
    <source>
        <dbReference type="EMBL" id="NIR74762.1"/>
    </source>
</evidence>
<keyword evidence="6" id="KW-0560">Oxidoreductase</keyword>
<dbReference type="PANTHER" id="PTHR43742">
    <property type="entry name" value="TRIMETHYLAMINE-N-OXIDE REDUCTASE"/>
    <property type="match status" value="1"/>
</dbReference>
<dbReference type="PANTHER" id="PTHR43742:SF9">
    <property type="entry name" value="TETRATHIONATE REDUCTASE SUBUNIT A"/>
    <property type="match status" value="1"/>
</dbReference>
<evidence type="ECO:0000256" key="6">
    <source>
        <dbReference type="ARBA" id="ARBA00023002"/>
    </source>
</evidence>
<dbReference type="InterPro" id="IPR006656">
    <property type="entry name" value="Mopterin_OxRdtase"/>
</dbReference>
<evidence type="ECO:0000256" key="1">
    <source>
        <dbReference type="ARBA" id="ARBA00010312"/>
    </source>
</evidence>
<keyword evidence="3" id="KW-0500">Molybdenum</keyword>
<dbReference type="GO" id="GO:0043546">
    <property type="term" value="F:molybdopterin cofactor binding"/>
    <property type="evidence" value="ECO:0007669"/>
    <property type="project" value="InterPro"/>
</dbReference>
<dbReference type="EMBL" id="JAACAK010000047">
    <property type="protein sequence ID" value="NIR74762.1"/>
    <property type="molecule type" value="Genomic_DNA"/>
</dbReference>
<keyword evidence="4" id="KW-0479">Metal-binding</keyword>
<dbReference type="AlphaFoldDB" id="A0AAE5CAN8"/>
<protein>
    <submittedName>
        <fullName evidence="10">Molybdopterin-dependent oxidoreductase</fullName>
    </submittedName>
</protein>
<evidence type="ECO:0000256" key="5">
    <source>
        <dbReference type="ARBA" id="ARBA00022729"/>
    </source>
</evidence>
<keyword evidence="7" id="KW-0408">Iron</keyword>
<dbReference type="InterPro" id="IPR006963">
    <property type="entry name" value="Mopterin_OxRdtase_4Fe-4S_dom"/>
</dbReference>
<sequence>MSPTRREFLGTLGAAGAVIALRGTQGVYWATEEDDRGWAPGIESRHKSACLICPARCGIEGRIVDGRLVRIQGSTLHPMSRGGVCPHGVAGVQMLYHPERLAGPLIRTGDRGAGEWREASGDEALGMVVDRLQSLRTAGRSDALAVLAGYCAGTMNDLWNQFLTAFGSPNYVSDASEDGSEAVMSLMHGISRRPSYDLERSELVVSFGAPLFESWWSPLQAYVAYGGVSDGEFGRPRLVQVDTRFSRTASQAQEWVGIRPGTHAVLALGLAYVLIRDELYDADFVAKHVSGFENYTDEQGRVREGYRSVVMRGYRTEEVSAITGVPVERITSLARALAEAQPATVVCGNDVTLSPQGLLAGMAVHSLNVLLGNINRPGGILFGEDPPLLPLVEPTLDETARAGSARTPAAGEGHPFGAGNQALRFAEAVAAGDEGDVDTLFVYFANPLSSSSRPAVWERALEKVPFIVSFSPFLDETTRYADLILPDLTAYERWQDAPAPSSYPYMAWGLARPVVEPHAGGTSTGEAILSVAQRLGGSLAQSLPYESIEALLQERARGLFGARRGMTFGNEFERRHLRQMEERGWWLPEHSDFDSFWSELVDRGGWTDLFHDNTDPAGISSRGDGRIALFPERLVAALEAEGRGRRPYVTIIDEEVAPEGYPLRLIPYRVSKLDSGSLALERWLAEQPTIFPDVQWVPWVEVNPETSHELGLGDGTMVWVVSERGRYRARLKVFPGTARENVCAPYGLRHPNGEVANPLRLLDGSGDPLTGLPAWFTTFVRLERA</sequence>
<dbReference type="InterPro" id="IPR006311">
    <property type="entry name" value="TAT_signal"/>
</dbReference>
<gene>
    <name evidence="10" type="ORF">GWO12_06570</name>
</gene>
<keyword evidence="5" id="KW-0732">Signal</keyword>
<dbReference type="InterPro" id="IPR006657">
    <property type="entry name" value="MoPterin_dinucl-bd_dom"/>
</dbReference>
<dbReference type="GO" id="GO:0016491">
    <property type="term" value="F:oxidoreductase activity"/>
    <property type="evidence" value="ECO:0007669"/>
    <property type="project" value="UniProtKB-KW"/>
</dbReference>
<dbReference type="SUPFAM" id="SSF53706">
    <property type="entry name" value="Formate dehydrogenase/DMSO reductase, domains 1-3"/>
    <property type="match status" value="1"/>
</dbReference>
<dbReference type="SMART" id="SM00926">
    <property type="entry name" value="Molybdop_Fe4S4"/>
    <property type="match status" value="1"/>
</dbReference>
<dbReference type="Proteomes" id="UP000702544">
    <property type="component" value="Unassembled WGS sequence"/>
</dbReference>
<dbReference type="InterPro" id="IPR050612">
    <property type="entry name" value="Prok_Mopterin_Oxidored"/>
</dbReference>